<dbReference type="InterPro" id="IPR010921">
    <property type="entry name" value="Trp_repressor/repl_initiator"/>
</dbReference>
<keyword evidence="3" id="KW-1185">Reference proteome</keyword>
<dbReference type="GO" id="GO:0006313">
    <property type="term" value="P:DNA transposition"/>
    <property type="evidence" value="ECO:0007669"/>
    <property type="project" value="InterPro"/>
</dbReference>
<evidence type="ECO:0000256" key="1">
    <source>
        <dbReference type="ARBA" id="ARBA00009964"/>
    </source>
</evidence>
<dbReference type="InterPro" id="IPR002514">
    <property type="entry name" value="Transposase_8"/>
</dbReference>
<proteinExistence type="inferred from homology"/>
<dbReference type="Pfam" id="PF01527">
    <property type="entry name" value="HTH_Tnp_1"/>
    <property type="match status" value="1"/>
</dbReference>
<sequence>MGRVEILTGRDRRRGWSDEQKLAILEEVATSGLRISEVARRHDVIPQQIYGWRRQFLAKVREERPAEAARLLPVSLVAAELPKPEAPKAEGALVKEMSVRPMRGVRIEVRCKGGRSLFVDAGIDRKRRPGGTFIGLA</sequence>
<name>A0A6A7Y8T5_9HYPH</name>
<dbReference type="PANTHER" id="PTHR37936">
    <property type="entry name" value="TRANSPOSASE INSC FOR INSERTION ELEMENT IS2A-RELATED"/>
    <property type="match status" value="1"/>
</dbReference>
<comment type="similarity">
    <text evidence="1">Belongs to the transposase 8 family.</text>
</comment>
<dbReference type="GO" id="GO:0004803">
    <property type="term" value="F:transposase activity"/>
    <property type="evidence" value="ECO:0007669"/>
    <property type="project" value="InterPro"/>
</dbReference>
<protein>
    <submittedName>
        <fullName evidence="2">Transposase</fullName>
    </submittedName>
</protein>
<reference evidence="2 3" key="1">
    <citation type="submission" date="2019-09" db="EMBL/GenBank/DDBJ databases">
        <title>Segnochrobactrum spirostomi gen. nov., sp. nov., isolated from the ciliate Spirostomum cf. yagiui and description of a novel family, Segnochrobactraceae fam. nov. within the order Rhizobiales of the class Alphaproteobacteria.</title>
        <authorList>
            <person name="Akter S."/>
            <person name="Shazib S.U.A."/>
            <person name="Shin M.K."/>
        </authorList>
    </citation>
    <scope>NUCLEOTIDE SEQUENCE [LARGE SCALE GENOMIC DNA]</scope>
    <source>
        <strain evidence="2 3">Sp-1</strain>
    </source>
</reference>
<gene>
    <name evidence="2" type="ORF">F0357_22025</name>
</gene>
<dbReference type="NCBIfam" id="NF047595">
    <property type="entry name" value="IS66_ISRel24_TnpA"/>
    <property type="match status" value="1"/>
</dbReference>
<dbReference type="SUPFAM" id="SSF48295">
    <property type="entry name" value="TrpR-like"/>
    <property type="match status" value="1"/>
</dbReference>
<dbReference type="RefSeq" id="WP_153490140.1">
    <property type="nucleotide sequence ID" value="NZ_VWNA01000003.1"/>
</dbReference>
<accession>A0A6A7Y8T5</accession>
<dbReference type="InterPro" id="IPR036388">
    <property type="entry name" value="WH-like_DNA-bd_sf"/>
</dbReference>
<evidence type="ECO:0000313" key="3">
    <source>
        <dbReference type="Proteomes" id="UP000332515"/>
    </source>
</evidence>
<comment type="caution">
    <text evidence="2">The sequence shown here is derived from an EMBL/GenBank/DDBJ whole genome shotgun (WGS) entry which is preliminary data.</text>
</comment>
<dbReference type="PANTHER" id="PTHR37936:SF3">
    <property type="entry name" value="TRANSPOSASE INSC FOR INSERTION ELEMENT IS2A-RELATED"/>
    <property type="match status" value="1"/>
</dbReference>
<evidence type="ECO:0000313" key="2">
    <source>
        <dbReference type="EMBL" id="MQT15286.1"/>
    </source>
</evidence>
<dbReference type="Proteomes" id="UP000332515">
    <property type="component" value="Unassembled WGS sequence"/>
</dbReference>
<organism evidence="2 3">
    <name type="scientific">Segnochrobactrum spirostomi</name>
    <dbReference type="NCBI Taxonomy" id="2608987"/>
    <lineage>
        <taxon>Bacteria</taxon>
        <taxon>Pseudomonadati</taxon>
        <taxon>Pseudomonadota</taxon>
        <taxon>Alphaproteobacteria</taxon>
        <taxon>Hyphomicrobiales</taxon>
        <taxon>Segnochrobactraceae</taxon>
        <taxon>Segnochrobactrum</taxon>
    </lineage>
</organism>
<dbReference type="EMBL" id="VWNA01000003">
    <property type="protein sequence ID" value="MQT15286.1"/>
    <property type="molecule type" value="Genomic_DNA"/>
</dbReference>
<dbReference type="AlphaFoldDB" id="A0A6A7Y8T5"/>
<dbReference type="GO" id="GO:0043565">
    <property type="term" value="F:sequence-specific DNA binding"/>
    <property type="evidence" value="ECO:0007669"/>
    <property type="project" value="InterPro"/>
</dbReference>
<dbReference type="Gene3D" id="1.10.10.10">
    <property type="entry name" value="Winged helix-like DNA-binding domain superfamily/Winged helix DNA-binding domain"/>
    <property type="match status" value="1"/>
</dbReference>